<reference evidence="2" key="1">
    <citation type="journal article" date="2024" name="BMC Genomics">
        <title>Functional annotation of a divergent genome using sequence and structure-based similarity.</title>
        <authorList>
            <person name="Svedberg D."/>
            <person name="Winiger R.R."/>
            <person name="Berg A."/>
            <person name="Sharma H."/>
            <person name="Tellgren-Roth C."/>
            <person name="Debrunner-Vossbrinck B.A."/>
            <person name="Vossbrinck C.R."/>
            <person name="Barandun J."/>
        </authorList>
    </citation>
    <scope>NUCLEOTIDE SEQUENCE</scope>
    <source>
        <strain evidence="2">Illinois isolate</strain>
    </source>
</reference>
<dbReference type="SUPFAM" id="SSF69318">
    <property type="entry name" value="Integrin alpha N-terminal domain"/>
    <property type="match status" value="1"/>
</dbReference>
<organism evidence="2 3">
    <name type="scientific">Vairimorpha necatrix</name>
    <dbReference type="NCBI Taxonomy" id="6039"/>
    <lineage>
        <taxon>Eukaryota</taxon>
        <taxon>Fungi</taxon>
        <taxon>Fungi incertae sedis</taxon>
        <taxon>Microsporidia</taxon>
        <taxon>Nosematidae</taxon>
        <taxon>Vairimorpha</taxon>
    </lineage>
</organism>
<evidence type="ECO:0000313" key="2">
    <source>
        <dbReference type="EMBL" id="WUR04069.1"/>
    </source>
</evidence>
<evidence type="ECO:0000256" key="1">
    <source>
        <dbReference type="SAM" id="Phobius"/>
    </source>
</evidence>
<dbReference type="AlphaFoldDB" id="A0AAX4JDH8"/>
<keyword evidence="3" id="KW-1185">Reference proteome</keyword>
<keyword evidence="1" id="KW-0472">Membrane</keyword>
<name>A0AAX4JDH8_9MICR</name>
<accession>A0AAX4JDH8</accession>
<evidence type="ECO:0000313" key="3">
    <source>
        <dbReference type="Proteomes" id="UP001334084"/>
    </source>
</evidence>
<sequence length="576" mass="65410">MDIETMTVLIRNFILLGYGDMFNERKYDMIGTTNDQKTLVIHSYSFDYNKYEEVFKRKFDLPIYSCTPGNFTGNGRTSLFVTFVDNDVFINKLIEFTIEKHTILKSQIIGEEESAYPPMSITDYETTMPAIVIADKEGNVKIVKYDINKKTMVSYVIIDSDGILYENHPYSFVDLDGDLKAELVTVTVENDKKFLNVYKYESNGYRKNFTFDLPEGELGPIVFGDFTNKGVNSMLFINVSKNNEYFINLYINNLDRYPIEHYKKNIYSVDCVTSTTNPFRIFTDSSSTHIKTSFNDLSPGLFPVLKLHLSGFDESKKIPGGIFTTDIDNDGNIEFFVTVQNENARTSVLPLRLNKNMDKFLILGGTNLKEIENVKSFSTIDYDNRGKENIIINRERDGSNIVEGYNNKFNDDNMKLSLTATLKNNTNIPYGMGLPGTTYLLLANHGQYLFYSSNSGSGPHLNLVSQTALIGLGDSIYMIDSLRFGIASISNDYKGIYVISTNIIQNLDLIISAGAEGNYKVEAFFKIVKYFMKIVYVVLIAGMANVAVWAIISYNQNKRIKLARTKDSMHPLFRSL</sequence>
<proteinExistence type="predicted"/>
<protein>
    <submittedName>
        <fullName evidence="2">T-cell immunomodulatory protein-like</fullName>
    </submittedName>
</protein>
<keyword evidence="1" id="KW-0812">Transmembrane</keyword>
<dbReference type="EMBL" id="CP142732">
    <property type="protein sequence ID" value="WUR04069.1"/>
    <property type="molecule type" value="Genomic_DNA"/>
</dbReference>
<dbReference type="Proteomes" id="UP001334084">
    <property type="component" value="Chromosome 7"/>
</dbReference>
<feature type="transmembrane region" description="Helical" evidence="1">
    <location>
        <begin position="530"/>
        <end position="552"/>
    </location>
</feature>
<dbReference type="RefSeq" id="XP_065330214.1">
    <property type="nucleotide sequence ID" value="XM_065474142.1"/>
</dbReference>
<dbReference type="GeneID" id="90541892"/>
<dbReference type="InterPro" id="IPR028994">
    <property type="entry name" value="Integrin_alpha_N"/>
</dbReference>
<keyword evidence="1" id="KW-1133">Transmembrane helix</keyword>
<dbReference type="KEGG" id="vnx:VNE69_07136"/>
<gene>
    <name evidence="2" type="ORF">VNE69_07136</name>
</gene>